<dbReference type="PANTHER" id="PTHR13551">
    <property type="entry name" value="BRAIN PROTEIN I3"/>
    <property type="match status" value="1"/>
</dbReference>
<keyword evidence="7 12" id="KW-0472">Membrane</keyword>
<gene>
    <name evidence="13" type="ORF">OUZ56_008450</name>
</gene>
<dbReference type="EMBL" id="JAOYFB010000037">
    <property type="protein sequence ID" value="KAK4023009.1"/>
    <property type="molecule type" value="Genomic_DNA"/>
</dbReference>
<accession>A0ABR0AD22</accession>
<organism evidence="13 14">
    <name type="scientific">Daphnia magna</name>
    <dbReference type="NCBI Taxonomy" id="35525"/>
    <lineage>
        <taxon>Eukaryota</taxon>
        <taxon>Metazoa</taxon>
        <taxon>Ecdysozoa</taxon>
        <taxon>Arthropoda</taxon>
        <taxon>Crustacea</taxon>
        <taxon>Branchiopoda</taxon>
        <taxon>Diplostraca</taxon>
        <taxon>Cladocera</taxon>
        <taxon>Anomopoda</taxon>
        <taxon>Daphniidae</taxon>
        <taxon>Daphnia</taxon>
    </lineage>
</organism>
<dbReference type="Pfam" id="PF10164">
    <property type="entry name" value="BRI3"/>
    <property type="match status" value="1"/>
</dbReference>
<dbReference type="InterPro" id="IPR019317">
    <property type="entry name" value="BRI3"/>
</dbReference>
<evidence type="ECO:0000256" key="5">
    <source>
        <dbReference type="ARBA" id="ARBA00022692"/>
    </source>
</evidence>
<keyword evidence="5 12" id="KW-0812">Transmembrane</keyword>
<evidence type="ECO:0000313" key="14">
    <source>
        <dbReference type="Proteomes" id="UP001234178"/>
    </source>
</evidence>
<evidence type="ECO:0000313" key="13">
    <source>
        <dbReference type="EMBL" id="KAK4023009.1"/>
    </source>
</evidence>
<keyword evidence="8" id="KW-0458">Lysosome</keyword>
<sequence length="141" mass="15611">MATPSVTGKRIALSLKDTKTVRRPTVLRIIVPLGEARVINIGGCPVCRVGTLKYYFTCTGITLAILLFPIGLLCLFGLQEQRCTHCGVSTDVLQVPVVTVERRNQQLVMNHRSDCMWSMPPNLSNITTMSYCIPVSLIMMI</sequence>
<comment type="caution">
    <text evidence="13">The sequence shown here is derived from an EMBL/GenBank/DDBJ whole genome shotgun (WGS) entry which is preliminary data.</text>
</comment>
<comment type="subcellular location">
    <subcellularLocation>
        <location evidence="2">Cytoplasm</location>
        <location evidence="2">Perinuclear region</location>
    </subcellularLocation>
    <subcellularLocation>
        <location evidence="1">Lysosome membrane</location>
        <topology evidence="1">Multi-pass membrane protein</topology>
    </subcellularLocation>
</comment>
<evidence type="ECO:0000256" key="1">
    <source>
        <dbReference type="ARBA" id="ARBA00004155"/>
    </source>
</evidence>
<feature type="transmembrane region" description="Helical" evidence="12">
    <location>
        <begin position="54"/>
        <end position="78"/>
    </location>
</feature>
<evidence type="ECO:0000256" key="3">
    <source>
        <dbReference type="ARBA" id="ARBA00008090"/>
    </source>
</evidence>
<dbReference type="PANTHER" id="PTHR13551:SF1">
    <property type="entry name" value="MEMBRANE PROTEIN BRI3"/>
    <property type="match status" value="1"/>
</dbReference>
<evidence type="ECO:0000256" key="11">
    <source>
        <dbReference type="ARBA" id="ARBA00046593"/>
    </source>
</evidence>
<reference evidence="13 14" key="1">
    <citation type="journal article" date="2023" name="Nucleic Acids Res.">
        <title>The hologenome of Daphnia magna reveals possible DNA methylation and microbiome-mediated evolution of the host genome.</title>
        <authorList>
            <person name="Chaturvedi A."/>
            <person name="Li X."/>
            <person name="Dhandapani V."/>
            <person name="Marshall H."/>
            <person name="Kissane S."/>
            <person name="Cuenca-Cambronero M."/>
            <person name="Asole G."/>
            <person name="Calvet F."/>
            <person name="Ruiz-Romero M."/>
            <person name="Marangio P."/>
            <person name="Guigo R."/>
            <person name="Rago D."/>
            <person name="Mirbahai L."/>
            <person name="Eastwood N."/>
            <person name="Colbourne J.K."/>
            <person name="Zhou J."/>
            <person name="Mallon E."/>
            <person name="Orsini L."/>
        </authorList>
    </citation>
    <scope>NUCLEOTIDE SEQUENCE [LARGE SCALE GENOMIC DNA]</scope>
    <source>
        <strain evidence="13">LRV0_1</strain>
    </source>
</reference>
<evidence type="ECO:0000256" key="6">
    <source>
        <dbReference type="ARBA" id="ARBA00022989"/>
    </source>
</evidence>
<name>A0ABR0AD22_9CRUS</name>
<evidence type="ECO:0000256" key="9">
    <source>
        <dbReference type="ARBA" id="ARBA00035284"/>
    </source>
</evidence>
<proteinExistence type="inferred from homology"/>
<comment type="similarity">
    <text evidence="3">Belongs to the BRI3 family.</text>
</comment>
<dbReference type="Proteomes" id="UP001234178">
    <property type="component" value="Unassembled WGS sequence"/>
</dbReference>
<keyword evidence="6 12" id="KW-1133">Transmembrane helix</keyword>
<evidence type="ECO:0000256" key="10">
    <source>
        <dbReference type="ARBA" id="ARBA00035449"/>
    </source>
</evidence>
<evidence type="ECO:0000256" key="4">
    <source>
        <dbReference type="ARBA" id="ARBA00022490"/>
    </source>
</evidence>
<evidence type="ECO:0000256" key="2">
    <source>
        <dbReference type="ARBA" id="ARBA00004556"/>
    </source>
</evidence>
<protein>
    <recommendedName>
        <fullName evidence="9">Membrane protein BRI3</fullName>
    </recommendedName>
    <alternativeName>
        <fullName evidence="10">Brain protein I3</fullName>
    </alternativeName>
</protein>
<evidence type="ECO:0000256" key="8">
    <source>
        <dbReference type="ARBA" id="ARBA00023228"/>
    </source>
</evidence>
<evidence type="ECO:0000256" key="7">
    <source>
        <dbReference type="ARBA" id="ARBA00023136"/>
    </source>
</evidence>
<keyword evidence="14" id="KW-1185">Reference proteome</keyword>
<evidence type="ECO:0000256" key="12">
    <source>
        <dbReference type="SAM" id="Phobius"/>
    </source>
</evidence>
<keyword evidence="4" id="KW-0963">Cytoplasm</keyword>
<comment type="subunit">
    <text evidence="11">Interacts with BRI3BP. Interacts with MGAT1 and IFITM3.</text>
</comment>